<feature type="domain" description="J" evidence="5">
    <location>
        <begin position="9"/>
        <end position="81"/>
    </location>
</feature>
<dbReference type="OrthoDB" id="287587at2"/>
<dbReference type="GO" id="GO:0051259">
    <property type="term" value="P:protein complex oligomerization"/>
    <property type="evidence" value="ECO:0007669"/>
    <property type="project" value="InterPro"/>
</dbReference>
<gene>
    <name evidence="4 6" type="primary">hscB</name>
    <name evidence="6" type="ORF">DWB85_01480</name>
</gene>
<dbReference type="HAMAP" id="MF_00682">
    <property type="entry name" value="HscB"/>
    <property type="match status" value="1"/>
</dbReference>
<organism evidence="6 7">
    <name type="scientific">Seongchinamella sediminis</name>
    <dbReference type="NCBI Taxonomy" id="2283635"/>
    <lineage>
        <taxon>Bacteria</taxon>
        <taxon>Pseudomonadati</taxon>
        <taxon>Pseudomonadota</taxon>
        <taxon>Gammaproteobacteria</taxon>
        <taxon>Cellvibrionales</taxon>
        <taxon>Halieaceae</taxon>
        <taxon>Seongchinamella</taxon>
    </lineage>
</organism>
<dbReference type="Gene3D" id="1.10.287.110">
    <property type="entry name" value="DnaJ domain"/>
    <property type="match status" value="1"/>
</dbReference>
<dbReference type="CDD" id="cd06257">
    <property type="entry name" value="DnaJ"/>
    <property type="match status" value="1"/>
</dbReference>
<dbReference type="InterPro" id="IPR036386">
    <property type="entry name" value="HscB_C_sf"/>
</dbReference>
<dbReference type="SUPFAM" id="SSF46565">
    <property type="entry name" value="Chaperone J-domain"/>
    <property type="match status" value="1"/>
</dbReference>
<dbReference type="InterPro" id="IPR004640">
    <property type="entry name" value="HscB"/>
</dbReference>
<dbReference type="Gene3D" id="1.20.1280.20">
    <property type="entry name" value="HscB, C-terminal domain"/>
    <property type="match status" value="1"/>
</dbReference>
<dbReference type="EMBL" id="QRAN01000001">
    <property type="protein sequence ID" value="RLQ23850.1"/>
    <property type="molecule type" value="Genomic_DNA"/>
</dbReference>
<comment type="caution">
    <text evidence="6">The sequence shown here is derived from an EMBL/GenBank/DDBJ whole genome shotgun (WGS) entry which is preliminary data.</text>
</comment>
<dbReference type="PANTHER" id="PTHR14021">
    <property type="entry name" value="IRON-SULFUR CLUSTER CO-CHAPERONE PROTEIN HSCB"/>
    <property type="match status" value="1"/>
</dbReference>
<dbReference type="RefSeq" id="WP_117952408.1">
    <property type="nucleotide sequence ID" value="NZ_QRAN01000001.1"/>
</dbReference>
<dbReference type="GO" id="GO:0044571">
    <property type="term" value="P:[2Fe-2S] cluster assembly"/>
    <property type="evidence" value="ECO:0007669"/>
    <property type="project" value="InterPro"/>
</dbReference>
<dbReference type="GO" id="GO:1990230">
    <property type="term" value="C:iron-sulfur cluster transfer complex"/>
    <property type="evidence" value="ECO:0007669"/>
    <property type="project" value="TreeGrafter"/>
</dbReference>
<protein>
    <recommendedName>
        <fullName evidence="4">Co-chaperone protein HscB homolog</fullName>
    </recommendedName>
</protein>
<dbReference type="PANTHER" id="PTHR14021:SF15">
    <property type="entry name" value="IRON-SULFUR CLUSTER CO-CHAPERONE PROTEIN HSCB"/>
    <property type="match status" value="1"/>
</dbReference>
<dbReference type="Proteomes" id="UP000265509">
    <property type="component" value="Unassembled WGS sequence"/>
</dbReference>
<comment type="similarity">
    <text evidence="1 4">Belongs to the HscB family.</text>
</comment>
<reference evidence="6 7" key="1">
    <citation type="submission" date="2018-07" db="EMBL/GenBank/DDBJ databases">
        <title>Halioglobus sp. genome submission.</title>
        <authorList>
            <person name="Ye M.-Q."/>
            <person name="Du Z.-J."/>
        </authorList>
    </citation>
    <scope>NUCLEOTIDE SEQUENCE [LARGE SCALE GENOMIC DNA]</scope>
    <source>
        <strain evidence="6 7">U0301</strain>
    </source>
</reference>
<dbReference type="NCBIfam" id="TIGR00714">
    <property type="entry name" value="hscB"/>
    <property type="match status" value="1"/>
</dbReference>
<name>A0A3L7E4L1_9GAMM</name>
<keyword evidence="2 4" id="KW-0143">Chaperone</keyword>
<comment type="function">
    <text evidence="3 4">Co-chaperone involved in the maturation of iron-sulfur cluster-containing proteins. Seems to help targeting proteins to be folded toward HscA.</text>
</comment>
<proteinExistence type="inferred from homology"/>
<accession>A0A3L7E4L1</accession>
<dbReference type="InterPro" id="IPR001623">
    <property type="entry name" value="DnaJ_domain"/>
</dbReference>
<dbReference type="SMART" id="SM00271">
    <property type="entry name" value="DnaJ"/>
    <property type="match status" value="1"/>
</dbReference>
<dbReference type="GO" id="GO:0051087">
    <property type="term" value="F:protein-folding chaperone binding"/>
    <property type="evidence" value="ECO:0007669"/>
    <property type="project" value="InterPro"/>
</dbReference>
<dbReference type="InterPro" id="IPR036869">
    <property type="entry name" value="J_dom_sf"/>
</dbReference>
<dbReference type="InterPro" id="IPR009073">
    <property type="entry name" value="HscB_oligo_C"/>
</dbReference>
<keyword evidence="7" id="KW-1185">Reference proteome</keyword>
<dbReference type="PROSITE" id="PS50076">
    <property type="entry name" value="DNAJ_2"/>
    <property type="match status" value="1"/>
</dbReference>
<comment type="subunit">
    <text evidence="4">Interacts with HscA and stimulates its ATPase activity.</text>
</comment>
<evidence type="ECO:0000313" key="6">
    <source>
        <dbReference type="EMBL" id="RLQ23850.1"/>
    </source>
</evidence>
<evidence type="ECO:0000259" key="5">
    <source>
        <dbReference type="PROSITE" id="PS50076"/>
    </source>
</evidence>
<evidence type="ECO:0000256" key="2">
    <source>
        <dbReference type="ARBA" id="ARBA00023186"/>
    </source>
</evidence>
<dbReference type="SUPFAM" id="SSF47144">
    <property type="entry name" value="HSC20 (HSCB), C-terminal oligomerisation domain"/>
    <property type="match status" value="1"/>
</dbReference>
<dbReference type="Pfam" id="PF07743">
    <property type="entry name" value="HSCB_C"/>
    <property type="match status" value="1"/>
</dbReference>
<evidence type="ECO:0000256" key="4">
    <source>
        <dbReference type="HAMAP-Rule" id="MF_00682"/>
    </source>
</evidence>
<dbReference type="AlphaFoldDB" id="A0A3L7E4L1"/>
<evidence type="ECO:0000313" key="7">
    <source>
        <dbReference type="Proteomes" id="UP000265509"/>
    </source>
</evidence>
<evidence type="ECO:0000256" key="3">
    <source>
        <dbReference type="ARBA" id="ARBA00025596"/>
    </source>
</evidence>
<dbReference type="GO" id="GO:0006457">
    <property type="term" value="P:protein folding"/>
    <property type="evidence" value="ECO:0007669"/>
    <property type="project" value="UniProtKB-UniRule"/>
</dbReference>
<evidence type="ECO:0000256" key="1">
    <source>
        <dbReference type="ARBA" id="ARBA00010476"/>
    </source>
</evidence>
<sequence length="179" mass="20432">MSSPDFSQNYFQLFDLPVQFAIDARMLGERYRQLQRQLHPDRYASAAQHEKRMAVQYSAFVNEAYAALRSPLKRALYLLQLEGLSAEEISAQQVDGGFLIEQMELREKLESLHDLVDPDTVLDHLVREISGDINSHQAEFEAAYNQSDLTAAASACVKMQYLEKLLQEAEQIESELMDS</sequence>
<dbReference type="GO" id="GO:0001671">
    <property type="term" value="F:ATPase activator activity"/>
    <property type="evidence" value="ECO:0007669"/>
    <property type="project" value="InterPro"/>
</dbReference>